<keyword evidence="2" id="KW-0680">Restriction system</keyword>
<feature type="domain" description="Type I restriction modification DNA specificity" evidence="4">
    <location>
        <begin position="204"/>
        <end position="383"/>
    </location>
</feature>
<comment type="similarity">
    <text evidence="1">Belongs to the type-I restriction system S methylase family.</text>
</comment>
<evidence type="ECO:0000256" key="1">
    <source>
        <dbReference type="ARBA" id="ARBA00010923"/>
    </source>
</evidence>
<organism evidence="5 6">
    <name type="scientific">Nicoliella spurrieriana</name>
    <dbReference type="NCBI Taxonomy" id="2925830"/>
    <lineage>
        <taxon>Bacteria</taxon>
        <taxon>Bacillati</taxon>
        <taxon>Bacillota</taxon>
        <taxon>Bacilli</taxon>
        <taxon>Lactobacillales</taxon>
        <taxon>Lactobacillaceae</taxon>
        <taxon>Nicoliella</taxon>
    </lineage>
</organism>
<evidence type="ECO:0000259" key="4">
    <source>
        <dbReference type="Pfam" id="PF01420"/>
    </source>
</evidence>
<keyword evidence="5" id="KW-0378">Hydrolase</keyword>
<dbReference type="Pfam" id="PF01420">
    <property type="entry name" value="Methylase_S"/>
    <property type="match status" value="2"/>
</dbReference>
<feature type="domain" description="Type I restriction modification DNA specificity" evidence="4">
    <location>
        <begin position="2"/>
        <end position="175"/>
    </location>
</feature>
<dbReference type="GO" id="GO:0004519">
    <property type="term" value="F:endonuclease activity"/>
    <property type="evidence" value="ECO:0007669"/>
    <property type="project" value="UniProtKB-KW"/>
</dbReference>
<accession>A0A976RS78</accession>
<protein>
    <submittedName>
        <fullName evidence="5">Restriction endonuclease subunit S</fullName>
        <ecNumber evidence="5">3.1.21.-</ecNumber>
    </submittedName>
</protein>
<dbReference type="EMBL" id="CP093361">
    <property type="protein sequence ID" value="UQS86898.1"/>
    <property type="molecule type" value="Genomic_DNA"/>
</dbReference>
<dbReference type="REBASE" id="624769">
    <property type="entry name" value="S1.Lba1A5ORF8555P"/>
</dbReference>
<evidence type="ECO:0000313" key="6">
    <source>
        <dbReference type="Proteomes" id="UP000831181"/>
    </source>
</evidence>
<dbReference type="InterPro" id="IPR052021">
    <property type="entry name" value="Type-I_RS_S_subunit"/>
</dbReference>
<dbReference type="SUPFAM" id="SSF116734">
    <property type="entry name" value="DNA methylase specificity domain"/>
    <property type="match status" value="2"/>
</dbReference>
<dbReference type="GO" id="GO:0003677">
    <property type="term" value="F:DNA binding"/>
    <property type="evidence" value="ECO:0007669"/>
    <property type="project" value="UniProtKB-KW"/>
</dbReference>
<dbReference type="EC" id="3.1.21.-" evidence="5"/>
<name>A0A976RS78_9LACO</name>
<proteinExistence type="inferred from homology"/>
<dbReference type="Gene3D" id="1.10.287.1120">
    <property type="entry name" value="Bipartite methylase S protein"/>
    <property type="match status" value="1"/>
</dbReference>
<dbReference type="InterPro" id="IPR044946">
    <property type="entry name" value="Restrct_endonuc_typeI_TRD_sf"/>
</dbReference>
<evidence type="ECO:0000256" key="2">
    <source>
        <dbReference type="ARBA" id="ARBA00022747"/>
    </source>
</evidence>
<keyword evidence="5" id="KW-0255">Endonuclease</keyword>
<keyword evidence="3" id="KW-0238">DNA-binding</keyword>
<sequence length="409" mass="46729">MWKKTTLNKLSKIISGGTPNTNNISYWNGSINWFSPMEIGKDIFVYNSQKKITTLGLQKSSAKILPVGTILFTSRAGIGKTAILSKEACTNQGFQSIVPKKKLLDSYFTFSITNKLKKYGNKMGSGSTFNEISGKQMGKMKIFIPEFHEQQKIGSFFQKLDQLIELQSQKVIHLKQLKRGFLQKLYPAKGEILPLLRFNKFNGNWNLDKLNKLGKSYGGLTGKNKDDFGHGNGKYITYLNVYNNAIARKDGVKSIEVDYKQNCVNKHDILFTISSETPEEVGLSSIWDYNENDVYLNSFSFGYRPLIHFDNYFLGYYLRSDQFRSSIFPLAQGISRYNISKNNLLKLKIIFPSIKEQQKIGSLFQNLDQQISLQQSKLEHLKQLKKVIFKICSSKKDSFSRESASLVYD</sequence>
<gene>
    <name evidence="5" type="ORF">MOO44_08550</name>
</gene>
<dbReference type="Gene3D" id="3.90.220.20">
    <property type="entry name" value="DNA methylase specificity domains"/>
    <property type="match status" value="2"/>
</dbReference>
<dbReference type="AlphaFoldDB" id="A0A976RS78"/>
<evidence type="ECO:0000256" key="3">
    <source>
        <dbReference type="ARBA" id="ARBA00023125"/>
    </source>
</evidence>
<evidence type="ECO:0000313" key="5">
    <source>
        <dbReference type="EMBL" id="UQS86898.1"/>
    </source>
</evidence>
<dbReference type="GO" id="GO:0016787">
    <property type="term" value="F:hydrolase activity"/>
    <property type="evidence" value="ECO:0007669"/>
    <property type="project" value="UniProtKB-KW"/>
</dbReference>
<dbReference type="KEGG" id="lbe:MOO44_08550"/>
<dbReference type="Proteomes" id="UP000831181">
    <property type="component" value="Chromosome"/>
</dbReference>
<dbReference type="GO" id="GO:0009307">
    <property type="term" value="P:DNA restriction-modification system"/>
    <property type="evidence" value="ECO:0007669"/>
    <property type="project" value="UniProtKB-KW"/>
</dbReference>
<keyword evidence="6" id="KW-1185">Reference proteome</keyword>
<dbReference type="PANTHER" id="PTHR30408">
    <property type="entry name" value="TYPE-1 RESTRICTION ENZYME ECOKI SPECIFICITY PROTEIN"/>
    <property type="match status" value="1"/>
</dbReference>
<dbReference type="CDD" id="cd17273">
    <property type="entry name" value="RMtype1_S_EcoJA69PI-TRD1-CR1_like"/>
    <property type="match status" value="1"/>
</dbReference>
<dbReference type="InterPro" id="IPR000055">
    <property type="entry name" value="Restrct_endonuc_typeI_TRD"/>
</dbReference>
<keyword evidence="5" id="KW-0540">Nuclease</keyword>
<dbReference type="PANTHER" id="PTHR30408:SF12">
    <property type="entry name" value="TYPE I RESTRICTION ENZYME MJAVIII SPECIFICITY SUBUNIT"/>
    <property type="match status" value="1"/>
</dbReference>
<reference evidence="5" key="1">
    <citation type="journal article" date="2022" name="Int. J. Syst. Evol. Microbiol.">
        <title>Apilactobacillus apisilvae sp. nov., Nicolia spurrieriana gen. nov. sp. nov., Bombilactobacillus folatiphilus sp. nov. and Bombilactobacillus thymidiniphilus sp. nov., four new lactic acid bacterial isolates from stingless bees Tetragonula carbonaria and Austroplebeia australis.</title>
        <authorList>
            <person name="Oliphant S.A."/>
            <person name="Watson-Haigh N.S."/>
            <person name="Sumby K.M."/>
            <person name="Gardner J."/>
            <person name="Groom S."/>
            <person name="Jiranek V."/>
        </authorList>
    </citation>
    <scope>NUCLEOTIDE SEQUENCE</scope>
    <source>
        <strain evidence="5">SGEP1_A5</strain>
    </source>
</reference>